<protein>
    <submittedName>
        <fullName evidence="1">Uncharacterized protein</fullName>
    </submittedName>
</protein>
<accession>A0A2P2PQ79</accession>
<reference evidence="1" key="1">
    <citation type="submission" date="2018-02" db="EMBL/GenBank/DDBJ databases">
        <title>Rhizophora mucronata_Transcriptome.</title>
        <authorList>
            <person name="Meera S.P."/>
            <person name="Sreeshan A."/>
            <person name="Augustine A."/>
        </authorList>
    </citation>
    <scope>NUCLEOTIDE SEQUENCE</scope>
    <source>
        <tissue evidence="1">Leaf</tissue>
    </source>
</reference>
<dbReference type="EMBL" id="GGEC01076265">
    <property type="protein sequence ID" value="MBX56749.1"/>
    <property type="molecule type" value="Transcribed_RNA"/>
</dbReference>
<dbReference type="AlphaFoldDB" id="A0A2P2PQ79"/>
<evidence type="ECO:0000313" key="1">
    <source>
        <dbReference type="EMBL" id="MBX56749.1"/>
    </source>
</evidence>
<sequence length="76" mass="8872">MSAWKIVEVLEGRWHTTNLFVMQYCSNVMIVFSNHDAGICFLLVLFSGRLKLSFWFPTSKQSEKFFDLEVIICGYV</sequence>
<organism evidence="1">
    <name type="scientific">Rhizophora mucronata</name>
    <name type="common">Asiatic mangrove</name>
    <dbReference type="NCBI Taxonomy" id="61149"/>
    <lineage>
        <taxon>Eukaryota</taxon>
        <taxon>Viridiplantae</taxon>
        <taxon>Streptophyta</taxon>
        <taxon>Embryophyta</taxon>
        <taxon>Tracheophyta</taxon>
        <taxon>Spermatophyta</taxon>
        <taxon>Magnoliopsida</taxon>
        <taxon>eudicotyledons</taxon>
        <taxon>Gunneridae</taxon>
        <taxon>Pentapetalae</taxon>
        <taxon>rosids</taxon>
        <taxon>fabids</taxon>
        <taxon>Malpighiales</taxon>
        <taxon>Rhizophoraceae</taxon>
        <taxon>Rhizophora</taxon>
    </lineage>
</organism>
<name>A0A2P2PQ79_RHIMU</name>
<proteinExistence type="predicted"/>